<organism evidence="2 3">
    <name type="scientific">Dillenia turbinata</name>
    <dbReference type="NCBI Taxonomy" id="194707"/>
    <lineage>
        <taxon>Eukaryota</taxon>
        <taxon>Viridiplantae</taxon>
        <taxon>Streptophyta</taxon>
        <taxon>Embryophyta</taxon>
        <taxon>Tracheophyta</taxon>
        <taxon>Spermatophyta</taxon>
        <taxon>Magnoliopsida</taxon>
        <taxon>eudicotyledons</taxon>
        <taxon>Gunneridae</taxon>
        <taxon>Pentapetalae</taxon>
        <taxon>Dilleniales</taxon>
        <taxon>Dilleniaceae</taxon>
        <taxon>Dillenia</taxon>
    </lineage>
</organism>
<proteinExistence type="predicted"/>
<name>A0AAN8Z2S3_9MAGN</name>
<protein>
    <submittedName>
        <fullName evidence="2">Uncharacterized protein</fullName>
    </submittedName>
</protein>
<feature type="compositionally biased region" description="Basic and acidic residues" evidence="1">
    <location>
        <begin position="31"/>
        <end position="44"/>
    </location>
</feature>
<dbReference type="AlphaFoldDB" id="A0AAN8Z2S3"/>
<reference evidence="2 3" key="1">
    <citation type="submission" date="2023-12" db="EMBL/GenBank/DDBJ databases">
        <title>A high-quality genome assembly for Dillenia turbinata (Dilleniales).</title>
        <authorList>
            <person name="Chanderbali A."/>
        </authorList>
    </citation>
    <scope>NUCLEOTIDE SEQUENCE [LARGE SCALE GENOMIC DNA]</scope>
    <source>
        <strain evidence="2">LSX21</strain>
        <tissue evidence="2">Leaf</tissue>
    </source>
</reference>
<evidence type="ECO:0000313" key="3">
    <source>
        <dbReference type="Proteomes" id="UP001370490"/>
    </source>
</evidence>
<feature type="compositionally biased region" description="Basic and acidic residues" evidence="1">
    <location>
        <begin position="7"/>
        <end position="20"/>
    </location>
</feature>
<comment type="caution">
    <text evidence="2">The sequence shown here is derived from an EMBL/GenBank/DDBJ whole genome shotgun (WGS) entry which is preliminary data.</text>
</comment>
<dbReference type="Proteomes" id="UP001370490">
    <property type="component" value="Unassembled WGS sequence"/>
</dbReference>
<feature type="region of interest" description="Disordered" evidence="1">
    <location>
        <begin position="1"/>
        <end position="44"/>
    </location>
</feature>
<evidence type="ECO:0000256" key="1">
    <source>
        <dbReference type="SAM" id="MobiDB-lite"/>
    </source>
</evidence>
<sequence length="121" mass="13861">MESQNPHAKEEKQTGDEGGKNDTAYPELGDETEKAALSKAEEKKLNTVKRNRGGKLFSKVKEYRTYELRFNKKHKEEVLNSYLPHVLEMFETIESNNSEGLEMQIFAVWLRKSSLIAAIAI</sequence>
<dbReference type="EMBL" id="JBAMMX010000019">
    <property type="protein sequence ID" value="KAK6922382.1"/>
    <property type="molecule type" value="Genomic_DNA"/>
</dbReference>
<evidence type="ECO:0000313" key="2">
    <source>
        <dbReference type="EMBL" id="KAK6922382.1"/>
    </source>
</evidence>
<keyword evidence="3" id="KW-1185">Reference proteome</keyword>
<accession>A0AAN8Z2S3</accession>
<gene>
    <name evidence="2" type="ORF">RJ641_012889</name>
</gene>